<dbReference type="RefSeq" id="WP_109580238.1">
    <property type="nucleotide sequence ID" value="NZ_JACBYU010000002.1"/>
</dbReference>
<dbReference type="AlphaFoldDB" id="A0A316EWH7"/>
<dbReference type="Proteomes" id="UP000245754">
    <property type="component" value="Unassembled WGS sequence"/>
</dbReference>
<comment type="caution">
    <text evidence="1">The sequence shown here is derived from an EMBL/GenBank/DDBJ whole genome shotgun (WGS) entry which is preliminary data.</text>
</comment>
<evidence type="ECO:0000313" key="1">
    <source>
        <dbReference type="EMBL" id="PWK36402.1"/>
    </source>
</evidence>
<dbReference type="EMBL" id="QGGT01000001">
    <property type="protein sequence ID" value="PWK36402.1"/>
    <property type="molecule type" value="Genomic_DNA"/>
</dbReference>
<dbReference type="SUPFAM" id="SSF53187">
    <property type="entry name" value="Zn-dependent exopeptidases"/>
    <property type="match status" value="1"/>
</dbReference>
<organism evidence="1 2">
    <name type="scientific">Cupriavidus plantarum</name>
    <dbReference type="NCBI Taxonomy" id="942865"/>
    <lineage>
        <taxon>Bacteria</taxon>
        <taxon>Pseudomonadati</taxon>
        <taxon>Pseudomonadota</taxon>
        <taxon>Betaproteobacteria</taxon>
        <taxon>Burkholderiales</taxon>
        <taxon>Burkholderiaceae</taxon>
        <taxon>Cupriavidus</taxon>
    </lineage>
</organism>
<dbReference type="Pfam" id="PF05013">
    <property type="entry name" value="FGase"/>
    <property type="match status" value="1"/>
</dbReference>
<dbReference type="InterPro" id="IPR007709">
    <property type="entry name" value="N-FG_amidohydro"/>
</dbReference>
<dbReference type="InterPro" id="IPR010247">
    <property type="entry name" value="HutG_amidohyd"/>
</dbReference>
<evidence type="ECO:0000313" key="2">
    <source>
        <dbReference type="Proteomes" id="UP000245754"/>
    </source>
</evidence>
<protein>
    <submittedName>
        <fullName evidence="1">N-formylglutamate deformylase</fullName>
    </submittedName>
</protein>
<sequence>MSFSTDTPAFTLHRGTRPLLVSMPHVGTYLPPSVASRLTDEARTVPDTDWHMDRLYDFARELGASILMATHSRYVIDLNRPPDNANLYPGQDTTGLCPVDTFDKTPIYADGTNGPDDAEIALRRDKIWHPYHTALQQELARLRAEHGTIGLWDAHSIRSVLPRFFEGKLTDFNLGSANGASSDAGLAARMLEIANLVPGHTAVLNGRFKGGYITRQYGNPAGGVHAIQLELAQSAYMIESYPFDYDVSRASRVQPAIRKMLETMLQFVESKV</sequence>
<name>A0A316EWH7_9BURK</name>
<gene>
    <name evidence="1" type="ORF">C7419_101256</name>
</gene>
<proteinExistence type="predicted"/>
<accession>A0A316EWH7</accession>
<dbReference type="NCBIfam" id="TIGR02017">
    <property type="entry name" value="hutG_amidohyd"/>
    <property type="match status" value="1"/>
</dbReference>
<reference evidence="1 2" key="1">
    <citation type="submission" date="2018-05" db="EMBL/GenBank/DDBJ databases">
        <title>Genomic Encyclopedia of Type Strains, Phase IV (KMG-V): Genome sequencing to study the core and pangenomes of soil and plant-associated prokaryotes.</title>
        <authorList>
            <person name="Whitman W."/>
        </authorList>
    </citation>
    <scope>NUCLEOTIDE SEQUENCE [LARGE SCALE GENOMIC DNA]</scope>
    <source>
        <strain evidence="1 2">SLV-132</strain>
    </source>
</reference>
<keyword evidence="2" id="KW-1185">Reference proteome</keyword>
<dbReference type="Gene3D" id="3.40.630.40">
    <property type="entry name" value="Zn-dependent exopeptidases"/>
    <property type="match status" value="1"/>
</dbReference>